<dbReference type="PANTHER" id="PTHR43096:SF54">
    <property type="entry name" value="CHAPERONE PROTEIN DNAJ 1"/>
    <property type="match status" value="1"/>
</dbReference>
<feature type="compositionally biased region" description="Polar residues" evidence="4">
    <location>
        <begin position="311"/>
        <end position="321"/>
    </location>
</feature>
<dbReference type="InterPro" id="IPR036869">
    <property type="entry name" value="J_dom_sf"/>
</dbReference>
<dbReference type="SUPFAM" id="SSF49493">
    <property type="entry name" value="HSP40/DnaJ peptide-binding domain"/>
    <property type="match status" value="2"/>
</dbReference>
<dbReference type="InterPro" id="IPR001623">
    <property type="entry name" value="DnaJ_domain"/>
</dbReference>
<dbReference type="PRINTS" id="PR00625">
    <property type="entry name" value="JDOMAIN"/>
</dbReference>
<evidence type="ECO:0000313" key="6">
    <source>
        <dbReference type="EMBL" id="GAA3702415.1"/>
    </source>
</evidence>
<accession>A0ABP7DFA1</accession>
<reference evidence="7" key="1">
    <citation type="journal article" date="2019" name="Int. J. Syst. Evol. Microbiol.">
        <title>The Global Catalogue of Microorganisms (GCM) 10K type strain sequencing project: providing services to taxonomists for standard genome sequencing and annotation.</title>
        <authorList>
            <consortium name="The Broad Institute Genomics Platform"/>
            <consortium name="The Broad Institute Genome Sequencing Center for Infectious Disease"/>
            <person name="Wu L."/>
            <person name="Ma J."/>
        </authorList>
    </citation>
    <scope>NUCLEOTIDE SEQUENCE [LARGE SCALE GENOMIC DNA]</scope>
    <source>
        <strain evidence="7">JCM 17125</strain>
    </source>
</reference>
<dbReference type="Pfam" id="PF01556">
    <property type="entry name" value="DnaJ_C"/>
    <property type="match status" value="1"/>
</dbReference>
<dbReference type="PANTHER" id="PTHR43096">
    <property type="entry name" value="DNAJ HOMOLOG 1, MITOCHONDRIAL-RELATED"/>
    <property type="match status" value="1"/>
</dbReference>
<protein>
    <submittedName>
        <fullName evidence="6">DnaJ C-terminal domain-containing protein</fullName>
    </submittedName>
</protein>
<evidence type="ECO:0000256" key="1">
    <source>
        <dbReference type="ARBA" id="ARBA00022705"/>
    </source>
</evidence>
<dbReference type="PROSITE" id="PS00636">
    <property type="entry name" value="DNAJ_1"/>
    <property type="match status" value="1"/>
</dbReference>
<feature type="region of interest" description="Disordered" evidence="4">
    <location>
        <begin position="89"/>
        <end position="115"/>
    </location>
</feature>
<dbReference type="InterPro" id="IPR008971">
    <property type="entry name" value="HSP40/DnaJ_pept-bd"/>
</dbReference>
<dbReference type="EMBL" id="BAABDC010000002">
    <property type="protein sequence ID" value="GAA3702415.1"/>
    <property type="molecule type" value="Genomic_DNA"/>
</dbReference>
<dbReference type="Proteomes" id="UP001501468">
    <property type="component" value="Unassembled WGS sequence"/>
</dbReference>
<feature type="region of interest" description="Disordered" evidence="4">
    <location>
        <begin position="273"/>
        <end position="321"/>
    </location>
</feature>
<dbReference type="Pfam" id="PF00226">
    <property type="entry name" value="DnaJ"/>
    <property type="match status" value="1"/>
</dbReference>
<dbReference type="CDD" id="cd10747">
    <property type="entry name" value="DnaJ_C"/>
    <property type="match status" value="1"/>
</dbReference>
<dbReference type="PROSITE" id="PS50076">
    <property type="entry name" value="DNAJ_2"/>
    <property type="match status" value="1"/>
</dbReference>
<dbReference type="Gene3D" id="2.60.260.20">
    <property type="entry name" value="Urease metallochaperone UreE, N-terminal domain"/>
    <property type="match status" value="2"/>
</dbReference>
<evidence type="ECO:0000256" key="2">
    <source>
        <dbReference type="ARBA" id="ARBA00023016"/>
    </source>
</evidence>
<keyword evidence="7" id="KW-1185">Reference proteome</keyword>
<keyword evidence="2" id="KW-0346">Stress response</keyword>
<evidence type="ECO:0000256" key="3">
    <source>
        <dbReference type="ARBA" id="ARBA00023186"/>
    </source>
</evidence>
<keyword evidence="1" id="KW-0235">DNA replication</keyword>
<feature type="compositionally biased region" description="Gly residues" evidence="4">
    <location>
        <begin position="92"/>
        <end position="109"/>
    </location>
</feature>
<gene>
    <name evidence="6" type="ORF">GCM10022399_18590</name>
</gene>
<evidence type="ECO:0000313" key="7">
    <source>
        <dbReference type="Proteomes" id="UP001501468"/>
    </source>
</evidence>
<dbReference type="InterPro" id="IPR018253">
    <property type="entry name" value="DnaJ_domain_CS"/>
</dbReference>
<evidence type="ECO:0000259" key="5">
    <source>
        <dbReference type="PROSITE" id="PS50076"/>
    </source>
</evidence>
<dbReference type="InterPro" id="IPR002939">
    <property type="entry name" value="DnaJ_C"/>
</dbReference>
<feature type="domain" description="J" evidence="5">
    <location>
        <begin position="4"/>
        <end position="68"/>
    </location>
</feature>
<sequence>MARDFYEVLGVPRDADQSEIQRAYRKRARTLHPDVNKELRAEEAFKELSEAYDVLSDPDQRKRYDAFGEDFRRVGAEVDPDAYSRARAHAGAGAGGGRPRGWGGGGGPSDGFRYSGSGDVDLEDLLGGIFGGRGGGRGGWGPVSGSDHETEMEVTVEEAYNGTERTLSINGPDGPRTIDVNIPAGVVDGQRIRLRGQGGQGSGGGETGDLYLIVRIAPHPRYRLDGRDLHVLLPLAPWEAALGASVDIDTPGGSATVNVPAGTSSHRRLRLKGRGLPNRRGKPGDLYAEAQIKVPRSPSADERELLEQLGKVSTFNPRSAR</sequence>
<comment type="caution">
    <text evidence="6">The sequence shown here is derived from an EMBL/GenBank/DDBJ whole genome shotgun (WGS) entry which is preliminary data.</text>
</comment>
<dbReference type="RefSeq" id="WP_344944759.1">
    <property type="nucleotide sequence ID" value="NZ_BAABDC010000002.1"/>
</dbReference>
<keyword evidence="3" id="KW-0143">Chaperone</keyword>
<proteinExistence type="predicted"/>
<evidence type="ECO:0000256" key="4">
    <source>
        <dbReference type="SAM" id="MobiDB-lite"/>
    </source>
</evidence>
<dbReference type="SUPFAM" id="SSF46565">
    <property type="entry name" value="Chaperone J-domain"/>
    <property type="match status" value="1"/>
</dbReference>
<dbReference type="SMART" id="SM00271">
    <property type="entry name" value="DnaJ"/>
    <property type="match status" value="1"/>
</dbReference>
<dbReference type="Gene3D" id="1.10.287.110">
    <property type="entry name" value="DnaJ domain"/>
    <property type="match status" value="1"/>
</dbReference>
<organism evidence="6 7">
    <name type="scientific">Terrabacter ginsenosidimutans</name>
    <dbReference type="NCBI Taxonomy" id="490575"/>
    <lineage>
        <taxon>Bacteria</taxon>
        <taxon>Bacillati</taxon>
        <taxon>Actinomycetota</taxon>
        <taxon>Actinomycetes</taxon>
        <taxon>Micrococcales</taxon>
        <taxon>Intrasporangiaceae</taxon>
        <taxon>Terrabacter</taxon>
    </lineage>
</organism>
<name>A0ABP7DFA1_9MICO</name>
<dbReference type="CDD" id="cd06257">
    <property type="entry name" value="DnaJ"/>
    <property type="match status" value="1"/>
</dbReference>